<gene>
    <name evidence="2" type="ORF">PPSIR1_14220</name>
</gene>
<keyword evidence="3" id="KW-1185">Reference proteome</keyword>
<keyword evidence="1" id="KW-0812">Transmembrane</keyword>
<dbReference type="EMBL" id="ABCS01000162">
    <property type="protein sequence ID" value="EDM73924.1"/>
    <property type="molecule type" value="Genomic_DNA"/>
</dbReference>
<accession>A6GJN9</accession>
<reference evidence="2 3" key="1">
    <citation type="submission" date="2007-06" db="EMBL/GenBank/DDBJ databases">
        <authorList>
            <person name="Shimkets L."/>
            <person name="Ferriera S."/>
            <person name="Johnson J."/>
            <person name="Kravitz S."/>
            <person name="Beeson K."/>
            <person name="Sutton G."/>
            <person name="Rogers Y.-H."/>
            <person name="Friedman R."/>
            <person name="Frazier M."/>
            <person name="Venter J.C."/>
        </authorList>
    </citation>
    <scope>NUCLEOTIDE SEQUENCE [LARGE SCALE GENOMIC DNA]</scope>
    <source>
        <strain evidence="2 3">SIR-1</strain>
    </source>
</reference>
<keyword evidence="1" id="KW-0472">Membrane</keyword>
<sequence>MLAFRPGSVINAPVGAALVCLAALGVGASMVATALAEGTSPVLALVSPAVVAVCALAYGLHTAAVIRREGGQLRWRSGLERGEAPTEGARLRRSVRQSGRSSIITLSLEPGDHELLRLSYSKANLRQAERVAEHLGLPFDAD</sequence>
<evidence type="ECO:0000313" key="3">
    <source>
        <dbReference type="Proteomes" id="UP000005801"/>
    </source>
</evidence>
<protein>
    <submittedName>
        <fullName evidence="2">Uncharacterized protein</fullName>
    </submittedName>
</protein>
<feature type="transmembrane region" description="Helical" evidence="1">
    <location>
        <begin position="46"/>
        <end position="66"/>
    </location>
</feature>
<comment type="caution">
    <text evidence="2">The sequence shown here is derived from an EMBL/GenBank/DDBJ whole genome shotgun (WGS) entry which is preliminary data.</text>
</comment>
<name>A6GJN9_9BACT</name>
<proteinExistence type="predicted"/>
<evidence type="ECO:0000256" key="1">
    <source>
        <dbReference type="SAM" id="Phobius"/>
    </source>
</evidence>
<evidence type="ECO:0000313" key="2">
    <source>
        <dbReference type="EMBL" id="EDM73924.1"/>
    </source>
</evidence>
<dbReference type="RefSeq" id="WP_006976925.1">
    <property type="nucleotide sequence ID" value="NZ_ABCS01000162.1"/>
</dbReference>
<dbReference type="STRING" id="391625.PPSIR1_14220"/>
<keyword evidence="1" id="KW-1133">Transmembrane helix</keyword>
<dbReference type="AlphaFoldDB" id="A6GJN9"/>
<dbReference type="Proteomes" id="UP000005801">
    <property type="component" value="Unassembled WGS sequence"/>
</dbReference>
<organism evidence="2 3">
    <name type="scientific">Plesiocystis pacifica SIR-1</name>
    <dbReference type="NCBI Taxonomy" id="391625"/>
    <lineage>
        <taxon>Bacteria</taxon>
        <taxon>Pseudomonadati</taxon>
        <taxon>Myxococcota</taxon>
        <taxon>Polyangia</taxon>
        <taxon>Nannocystales</taxon>
        <taxon>Nannocystaceae</taxon>
        <taxon>Plesiocystis</taxon>
    </lineage>
</organism>